<dbReference type="InterPro" id="IPR048419">
    <property type="entry name" value="Topless_Znf"/>
</dbReference>
<comment type="caution">
    <text evidence="5">The sequence shown here is derived from an EMBL/GenBank/DDBJ whole genome shotgun (WGS) entry which is preliminary data.</text>
</comment>
<dbReference type="Pfam" id="PF21359">
    <property type="entry name" value="zf_topless"/>
    <property type="match status" value="1"/>
</dbReference>
<evidence type="ECO:0000313" key="6">
    <source>
        <dbReference type="Proteomes" id="UP001054252"/>
    </source>
</evidence>
<evidence type="ECO:0000256" key="3">
    <source>
        <dbReference type="SAM" id="MobiDB-lite"/>
    </source>
</evidence>
<feature type="domain" description="CTLH" evidence="4">
    <location>
        <begin position="1"/>
        <end position="23"/>
    </location>
</feature>
<feature type="region of interest" description="Disordered" evidence="3">
    <location>
        <begin position="315"/>
        <end position="334"/>
    </location>
</feature>
<keyword evidence="6" id="KW-1185">Reference proteome</keyword>
<reference evidence="5 6" key="1">
    <citation type="journal article" date="2021" name="Commun. Biol.">
        <title>The genome of Shorea leprosula (Dipterocarpaceae) highlights the ecological relevance of drought in aseasonal tropical rainforests.</title>
        <authorList>
            <person name="Ng K.K.S."/>
            <person name="Kobayashi M.J."/>
            <person name="Fawcett J.A."/>
            <person name="Hatakeyama M."/>
            <person name="Paape T."/>
            <person name="Ng C.H."/>
            <person name="Ang C.C."/>
            <person name="Tnah L.H."/>
            <person name="Lee C.T."/>
            <person name="Nishiyama T."/>
            <person name="Sese J."/>
            <person name="O'Brien M.J."/>
            <person name="Copetti D."/>
            <person name="Mohd Noor M.I."/>
            <person name="Ong R.C."/>
            <person name="Putra M."/>
            <person name="Sireger I.Z."/>
            <person name="Indrioko S."/>
            <person name="Kosugi Y."/>
            <person name="Izuno A."/>
            <person name="Isagi Y."/>
            <person name="Lee S.L."/>
            <person name="Shimizu K.K."/>
        </authorList>
    </citation>
    <scope>NUCLEOTIDE SEQUENCE [LARGE SCALE GENOMIC DNA]</scope>
    <source>
        <strain evidence="5">214</strain>
    </source>
</reference>
<dbReference type="InterPro" id="IPR006595">
    <property type="entry name" value="CTLH_C"/>
</dbReference>
<dbReference type="InterPro" id="IPR027728">
    <property type="entry name" value="Topless_fam"/>
</dbReference>
<dbReference type="PANTHER" id="PTHR44083">
    <property type="entry name" value="TOPLESS-RELATED PROTEIN 1-RELATED"/>
    <property type="match status" value="1"/>
</dbReference>
<name>A0AAV5J350_9ROSI</name>
<sequence>MKIYFEIRKQKYLEALDRHDRAKAVEILVKDLKVFSTFNEELYKETTQLLTLENFRENEQLSKYGDTKSARSIMLVELKKLIEANPLFRDKLVFPTLKASRLRALINQSLNWQHQLCKNPRPNPDIKTLFTDHTCSPPNGARVPTPVTLPVAAVAKPTTYAPLGAHSRPFPPAAAAAAASANALAGWMINPNPSSSVQSAVIAASSLSVPPNQEKEKHHQRFLLDPCVALLLALELNNNNTSHHPHRNIKKKITDWHYQYQEVEPDRFTADWMAKNSLEIINLCWKSLPRVFWLIILADADSIASLPRRRHRRGGAQLCGESRGHPTRFDGQLQNRPPIQEQRHRFCRQLSPIHCSLLAAATNSNM</sequence>
<dbReference type="PROSITE" id="PS50897">
    <property type="entry name" value="CTLH"/>
    <property type="match status" value="1"/>
</dbReference>
<dbReference type="InterPro" id="IPR054080">
    <property type="entry name" value="TPR1-like_2nd"/>
</dbReference>
<dbReference type="EMBL" id="BPVZ01000022">
    <property type="protein sequence ID" value="GKV04869.1"/>
    <property type="molecule type" value="Genomic_DNA"/>
</dbReference>
<evidence type="ECO:0000259" key="4">
    <source>
        <dbReference type="PROSITE" id="PS50897"/>
    </source>
</evidence>
<dbReference type="Proteomes" id="UP001054252">
    <property type="component" value="Unassembled WGS sequence"/>
</dbReference>
<dbReference type="Pfam" id="PF21889">
    <property type="entry name" value="TPR1-like_2nd"/>
    <property type="match status" value="1"/>
</dbReference>
<accession>A0AAV5J350</accession>
<evidence type="ECO:0000256" key="1">
    <source>
        <dbReference type="ARBA" id="ARBA00022574"/>
    </source>
</evidence>
<protein>
    <recommendedName>
        <fullName evidence="4">CTLH domain-containing protein</fullName>
    </recommendedName>
</protein>
<dbReference type="PANTHER" id="PTHR44083:SF24">
    <property type="entry name" value="TOPLESS-RELATED PROTEIN 2"/>
    <property type="match status" value="1"/>
</dbReference>
<dbReference type="AlphaFoldDB" id="A0AAV5J350"/>
<organism evidence="5 6">
    <name type="scientific">Rubroshorea leprosula</name>
    <dbReference type="NCBI Taxonomy" id="152421"/>
    <lineage>
        <taxon>Eukaryota</taxon>
        <taxon>Viridiplantae</taxon>
        <taxon>Streptophyta</taxon>
        <taxon>Embryophyta</taxon>
        <taxon>Tracheophyta</taxon>
        <taxon>Spermatophyta</taxon>
        <taxon>Magnoliopsida</taxon>
        <taxon>eudicotyledons</taxon>
        <taxon>Gunneridae</taxon>
        <taxon>Pentapetalae</taxon>
        <taxon>rosids</taxon>
        <taxon>malvids</taxon>
        <taxon>Malvales</taxon>
        <taxon>Dipterocarpaceae</taxon>
        <taxon>Rubroshorea</taxon>
    </lineage>
</organism>
<evidence type="ECO:0000256" key="2">
    <source>
        <dbReference type="ARBA" id="ARBA00022737"/>
    </source>
</evidence>
<gene>
    <name evidence="5" type="ORF">SLEP1_g16967</name>
</gene>
<evidence type="ECO:0000313" key="5">
    <source>
        <dbReference type="EMBL" id="GKV04869.1"/>
    </source>
</evidence>
<proteinExistence type="predicted"/>
<dbReference type="GO" id="GO:0006355">
    <property type="term" value="P:regulation of DNA-templated transcription"/>
    <property type="evidence" value="ECO:0007669"/>
    <property type="project" value="InterPro"/>
</dbReference>
<keyword evidence="2" id="KW-0677">Repeat</keyword>
<keyword evidence="1" id="KW-0853">WD repeat</keyword>